<gene>
    <name evidence="9" type="primary">rplA</name>
    <name evidence="11" type="ORF">EDD75_2069</name>
</gene>
<dbReference type="GO" id="GO:0006412">
    <property type="term" value="P:translation"/>
    <property type="evidence" value="ECO:0007669"/>
    <property type="project" value="UniProtKB-UniRule"/>
</dbReference>
<proteinExistence type="inferred from homology"/>
<comment type="similarity">
    <text evidence="1 9 10">Belongs to the universal ribosomal protein uL1 family.</text>
</comment>
<evidence type="ECO:0000256" key="9">
    <source>
        <dbReference type="HAMAP-Rule" id="MF_01318"/>
    </source>
</evidence>
<dbReference type="InterPro" id="IPR028364">
    <property type="entry name" value="Ribosomal_uL1/biogenesis"/>
</dbReference>
<dbReference type="Proteomes" id="UP000282654">
    <property type="component" value="Unassembled WGS sequence"/>
</dbReference>
<evidence type="ECO:0000256" key="6">
    <source>
        <dbReference type="ARBA" id="ARBA00022980"/>
    </source>
</evidence>
<evidence type="ECO:0000256" key="8">
    <source>
        <dbReference type="ARBA" id="ARBA00035241"/>
    </source>
</evidence>
<evidence type="ECO:0000256" key="5">
    <source>
        <dbReference type="ARBA" id="ARBA00022884"/>
    </source>
</evidence>
<comment type="function">
    <text evidence="9">Protein L1 is also a translational repressor protein, it controls the translation of the L11 operon by binding to its mRNA.</text>
</comment>
<sequence>MARHGKKYQEARKQIDRTVLYEPLQAVELVKKVAPAKFDETVEVAVKLGVDPRHADQQVRGAVVLPHGTGKTRRVLVFARGEKAKEAEAAGADYVGAEDMIAKIQEGWLDFDVAIATPDVMGMVGKVGRILGPRGLMPNPKTGTVTFDIARAVGEVKAGKIEYRVDKAGIIHAPIGKVSFDAEKLVENLRTLIEALIRAKPPAAKGQYIKGVSISSTMGPGVKVNISKLVS</sequence>
<dbReference type="GO" id="GO:0000049">
    <property type="term" value="F:tRNA binding"/>
    <property type="evidence" value="ECO:0007669"/>
    <property type="project" value="UniProtKB-KW"/>
</dbReference>
<dbReference type="InterPro" id="IPR023673">
    <property type="entry name" value="Ribosomal_uL1_CS"/>
</dbReference>
<evidence type="ECO:0000256" key="2">
    <source>
        <dbReference type="ARBA" id="ARBA00022491"/>
    </source>
</evidence>
<protein>
    <recommendedName>
        <fullName evidence="8 9">Large ribosomal subunit protein uL1</fullName>
    </recommendedName>
</protein>
<dbReference type="RefSeq" id="WP_123931700.1">
    <property type="nucleotide sequence ID" value="NZ_RKRE01000003.1"/>
</dbReference>
<dbReference type="CDD" id="cd00403">
    <property type="entry name" value="Ribosomal_L1"/>
    <property type="match status" value="1"/>
</dbReference>
<evidence type="ECO:0000256" key="7">
    <source>
        <dbReference type="ARBA" id="ARBA00023274"/>
    </source>
</evidence>
<dbReference type="PANTHER" id="PTHR36427:SF3">
    <property type="entry name" value="LARGE RIBOSOMAL SUBUNIT PROTEIN UL1M"/>
    <property type="match status" value="1"/>
</dbReference>
<keyword evidence="4 9" id="KW-0810">Translation regulation</keyword>
<keyword evidence="7 9" id="KW-0687">Ribonucleoprotein</keyword>
<organism evidence="11 12">
    <name type="scientific">Thermodesulfitimonas autotrophica</name>
    <dbReference type="NCBI Taxonomy" id="1894989"/>
    <lineage>
        <taxon>Bacteria</taxon>
        <taxon>Bacillati</taxon>
        <taxon>Bacillota</taxon>
        <taxon>Clostridia</taxon>
        <taxon>Thermoanaerobacterales</taxon>
        <taxon>Thermoanaerobacteraceae</taxon>
        <taxon>Thermodesulfitimonas</taxon>
    </lineage>
</organism>
<comment type="function">
    <text evidence="9">Binds directly to 23S rRNA. The L1 stalk is quite mobile in the ribosome, and is involved in E site tRNA release.</text>
</comment>
<dbReference type="AlphaFoldDB" id="A0A3N5BFX9"/>
<dbReference type="PROSITE" id="PS01199">
    <property type="entry name" value="RIBOSOMAL_L1"/>
    <property type="match status" value="1"/>
</dbReference>
<dbReference type="FunFam" id="3.40.50.790:FF:000001">
    <property type="entry name" value="50S ribosomal protein L1"/>
    <property type="match status" value="1"/>
</dbReference>
<dbReference type="Pfam" id="PF00687">
    <property type="entry name" value="Ribosomal_L1"/>
    <property type="match status" value="1"/>
</dbReference>
<dbReference type="InterPro" id="IPR023674">
    <property type="entry name" value="Ribosomal_uL1-like"/>
</dbReference>
<dbReference type="GO" id="GO:0006417">
    <property type="term" value="P:regulation of translation"/>
    <property type="evidence" value="ECO:0007669"/>
    <property type="project" value="UniProtKB-KW"/>
</dbReference>
<keyword evidence="5 9" id="KW-0694">RNA-binding</keyword>
<evidence type="ECO:0000313" key="12">
    <source>
        <dbReference type="Proteomes" id="UP000282654"/>
    </source>
</evidence>
<keyword evidence="6 9" id="KW-0689">Ribosomal protein</keyword>
<keyword evidence="9" id="KW-0820">tRNA-binding</keyword>
<dbReference type="Gene3D" id="3.30.190.20">
    <property type="match status" value="1"/>
</dbReference>
<dbReference type="HAMAP" id="MF_01318_B">
    <property type="entry name" value="Ribosomal_uL1_B"/>
    <property type="match status" value="1"/>
</dbReference>
<evidence type="ECO:0000256" key="4">
    <source>
        <dbReference type="ARBA" id="ARBA00022845"/>
    </source>
</evidence>
<dbReference type="GO" id="GO:0019843">
    <property type="term" value="F:rRNA binding"/>
    <property type="evidence" value="ECO:0007669"/>
    <property type="project" value="UniProtKB-UniRule"/>
</dbReference>
<keyword evidence="3 9" id="KW-0699">rRNA-binding</keyword>
<dbReference type="EMBL" id="RKRE01000003">
    <property type="protein sequence ID" value="RPF42951.1"/>
    <property type="molecule type" value="Genomic_DNA"/>
</dbReference>
<evidence type="ECO:0000256" key="3">
    <source>
        <dbReference type="ARBA" id="ARBA00022730"/>
    </source>
</evidence>
<comment type="caution">
    <text evidence="11">The sequence shown here is derived from an EMBL/GenBank/DDBJ whole genome shotgun (WGS) entry which is preliminary data.</text>
</comment>
<name>A0A3N5BFX9_9THEO</name>
<dbReference type="InterPro" id="IPR016095">
    <property type="entry name" value="Ribosomal_uL1_3-a/b-sand"/>
</dbReference>
<dbReference type="PANTHER" id="PTHR36427">
    <property type="entry name" value="54S RIBOSOMAL PROTEIN L1, MITOCHONDRIAL"/>
    <property type="match status" value="1"/>
</dbReference>
<dbReference type="SUPFAM" id="SSF56808">
    <property type="entry name" value="Ribosomal protein L1"/>
    <property type="match status" value="1"/>
</dbReference>
<dbReference type="GO" id="GO:0003735">
    <property type="term" value="F:structural constituent of ribosome"/>
    <property type="evidence" value="ECO:0007669"/>
    <property type="project" value="InterPro"/>
</dbReference>
<reference evidence="11 12" key="1">
    <citation type="submission" date="2018-11" db="EMBL/GenBank/DDBJ databases">
        <title>Genomic Encyclopedia of Type Strains, Phase IV (KMG-IV): sequencing the most valuable type-strain genomes for metagenomic binning, comparative biology and taxonomic classification.</title>
        <authorList>
            <person name="Goeker M."/>
        </authorList>
    </citation>
    <scope>NUCLEOTIDE SEQUENCE [LARGE SCALE GENOMIC DNA]</scope>
    <source>
        <strain evidence="11 12">DSM 102936</strain>
    </source>
</reference>
<keyword evidence="12" id="KW-1185">Reference proteome</keyword>
<accession>A0A3N5BFX9</accession>
<dbReference type="InterPro" id="IPR005878">
    <property type="entry name" value="Ribosom_uL1_bac-type"/>
</dbReference>
<dbReference type="OrthoDB" id="9803740at2"/>
<dbReference type="NCBIfam" id="TIGR01169">
    <property type="entry name" value="rplA_bact"/>
    <property type="match status" value="1"/>
</dbReference>
<dbReference type="GO" id="GO:0015934">
    <property type="term" value="C:large ribosomal subunit"/>
    <property type="evidence" value="ECO:0007669"/>
    <property type="project" value="InterPro"/>
</dbReference>
<dbReference type="PIRSF" id="PIRSF002155">
    <property type="entry name" value="Ribosomal_L1"/>
    <property type="match status" value="1"/>
</dbReference>
<dbReference type="InterPro" id="IPR002143">
    <property type="entry name" value="Ribosomal_uL1"/>
</dbReference>
<evidence type="ECO:0000313" key="11">
    <source>
        <dbReference type="EMBL" id="RPF42951.1"/>
    </source>
</evidence>
<evidence type="ECO:0000256" key="10">
    <source>
        <dbReference type="RuleBase" id="RU000659"/>
    </source>
</evidence>
<evidence type="ECO:0000256" key="1">
    <source>
        <dbReference type="ARBA" id="ARBA00010531"/>
    </source>
</evidence>
<comment type="subunit">
    <text evidence="9">Part of the 50S ribosomal subunit.</text>
</comment>
<keyword evidence="2 9" id="KW-0678">Repressor</keyword>
<dbReference type="Gene3D" id="3.40.50.790">
    <property type="match status" value="1"/>
</dbReference>